<organism evidence="1 2">
    <name type="scientific">Stigmatella ashevillensis</name>
    <dbReference type="NCBI Taxonomy" id="2995309"/>
    <lineage>
        <taxon>Bacteria</taxon>
        <taxon>Pseudomonadati</taxon>
        <taxon>Myxococcota</taxon>
        <taxon>Myxococcia</taxon>
        <taxon>Myxococcales</taxon>
        <taxon>Cystobacterineae</taxon>
        <taxon>Archangiaceae</taxon>
        <taxon>Stigmatella</taxon>
    </lineage>
</organism>
<comment type="caution">
    <text evidence="1">The sequence shown here is derived from an EMBL/GenBank/DDBJ whole genome shotgun (WGS) entry which is preliminary data.</text>
</comment>
<name>A0ABT5D889_9BACT</name>
<accession>A0ABT5D889</accession>
<dbReference type="EMBL" id="JAQNDM010000002">
    <property type="protein sequence ID" value="MDC0709849.1"/>
    <property type="molecule type" value="Genomic_DNA"/>
</dbReference>
<sequence length="332" mass="36291">MTWHCSSSRLRLVVLTLKAVWLCALFSGLLVPLRGWAEQPFVDSKDRVPVQGNPNKDPRYIENAIKAVSIVGWGGPFQFDTDLSAETPSGSIFIERAAVHLDEDPLVVSSIVLDAVFRSSELARAMVTKMNRPGAYTYYIGPGGYIYPTLISETTAPVVCATLRKAIERERTNAIAARNTSIGLLVWYIGARSPVQVKLPSRTGLDAFAATEQSIIVEARRILSSSAFMRIREAQAAGKGVIVRINGRLIQYEPSAPCSGMTLFGENGFLLGREAFRSEAEVVKTLLHELHRLTTSVVQSEGVTMATVHSETQAAKVFADRAVKAVLEGKRQ</sequence>
<gene>
    <name evidence="1" type="ORF">POL68_15355</name>
</gene>
<protein>
    <recommendedName>
        <fullName evidence="3">LPP20 lipoprotein</fullName>
    </recommendedName>
</protein>
<evidence type="ECO:0000313" key="2">
    <source>
        <dbReference type="Proteomes" id="UP001221838"/>
    </source>
</evidence>
<evidence type="ECO:0000313" key="1">
    <source>
        <dbReference type="EMBL" id="MDC0709849.1"/>
    </source>
</evidence>
<keyword evidence="2" id="KW-1185">Reference proteome</keyword>
<evidence type="ECO:0008006" key="3">
    <source>
        <dbReference type="Google" id="ProtNLM"/>
    </source>
</evidence>
<dbReference type="RefSeq" id="WP_272138759.1">
    <property type="nucleotide sequence ID" value="NZ_JAQNDM010000002.1"/>
</dbReference>
<proteinExistence type="predicted"/>
<dbReference type="Proteomes" id="UP001221838">
    <property type="component" value="Unassembled WGS sequence"/>
</dbReference>
<reference evidence="1 2" key="1">
    <citation type="submission" date="2022-11" db="EMBL/GenBank/DDBJ databases">
        <title>Minimal conservation of predation-associated metabolite biosynthetic gene clusters underscores biosynthetic potential of Myxococcota including descriptions for ten novel species: Archangium lansinium sp. nov., Myxococcus landrumus sp. nov., Nannocystis bai.</title>
        <authorList>
            <person name="Ahearne A."/>
            <person name="Stevens C."/>
            <person name="Dowd S."/>
        </authorList>
    </citation>
    <scope>NUCLEOTIDE SEQUENCE [LARGE SCALE GENOMIC DNA]</scope>
    <source>
        <strain evidence="1 2">NCWAL01</strain>
    </source>
</reference>